<reference evidence="5" key="1">
    <citation type="journal article" date="2020" name="Stud. Mycol.">
        <title>101 Dothideomycetes genomes: a test case for predicting lifestyles and emergence of pathogens.</title>
        <authorList>
            <person name="Haridas S."/>
            <person name="Albert R."/>
            <person name="Binder M."/>
            <person name="Bloem J."/>
            <person name="Labutti K."/>
            <person name="Salamov A."/>
            <person name="Andreopoulos B."/>
            <person name="Baker S."/>
            <person name="Barry K."/>
            <person name="Bills G."/>
            <person name="Bluhm B."/>
            <person name="Cannon C."/>
            <person name="Castanera R."/>
            <person name="Culley D."/>
            <person name="Daum C."/>
            <person name="Ezra D."/>
            <person name="Gonzalez J."/>
            <person name="Henrissat B."/>
            <person name="Kuo A."/>
            <person name="Liang C."/>
            <person name="Lipzen A."/>
            <person name="Lutzoni F."/>
            <person name="Magnuson J."/>
            <person name="Mondo S."/>
            <person name="Nolan M."/>
            <person name="Ohm R."/>
            <person name="Pangilinan J."/>
            <person name="Park H.-J."/>
            <person name="Ramirez L."/>
            <person name="Alfaro M."/>
            <person name="Sun H."/>
            <person name="Tritt A."/>
            <person name="Yoshinaga Y."/>
            <person name="Zwiers L.-H."/>
            <person name="Turgeon B."/>
            <person name="Goodwin S."/>
            <person name="Spatafora J."/>
            <person name="Crous P."/>
            <person name="Grigoriev I."/>
        </authorList>
    </citation>
    <scope>NUCLEOTIDE SEQUENCE</scope>
    <source>
        <strain evidence="5">CBS 113389</strain>
    </source>
</reference>
<comment type="similarity">
    <text evidence="1 4">Belongs to the short-chain dehydrogenases/reductases (SDR) family.</text>
</comment>
<dbReference type="OrthoDB" id="191139at2759"/>
<protein>
    <submittedName>
        <fullName evidence="5">NAD-P-binding protein</fullName>
    </submittedName>
</protein>
<evidence type="ECO:0000256" key="1">
    <source>
        <dbReference type="ARBA" id="ARBA00006484"/>
    </source>
</evidence>
<dbReference type="InterPro" id="IPR036291">
    <property type="entry name" value="NAD(P)-bd_dom_sf"/>
</dbReference>
<proteinExistence type="inferred from homology"/>
<evidence type="ECO:0000256" key="4">
    <source>
        <dbReference type="RuleBase" id="RU000363"/>
    </source>
</evidence>
<keyword evidence="3" id="KW-0560">Oxidoreductase</keyword>
<gene>
    <name evidence="5" type="ORF">BDY17DRAFT_325201</name>
</gene>
<name>A0A6A6PQG4_9PEZI</name>
<dbReference type="InterPro" id="IPR002347">
    <property type="entry name" value="SDR_fam"/>
</dbReference>
<sequence length="272" mass="29722">MTNPIRVVVTGSNRGIGKAICSLIASRQHDRPLQLFAASRKGVDLGLSAENTIYPTLDIGSRDSIRALAQQATQHGPIDVLINNAGVNLDDEYSVENAKKTLDVNYRGTLEMCQTAIPLLSPRGRIVNLSSIASSLRPFPEHIQKRFRDPNMSLDDLEILAQEYETSVQHGSEQQSGFVGPKRAYSFSKACINAFTRILARDNPGLVINACCPGWVNTDMGVLVGTSKPPKTPEQGALIPYHLAFEDIGDVSGKYWANSSLRSKEAGKVQEW</sequence>
<keyword evidence="6" id="KW-1185">Reference proteome</keyword>
<dbReference type="Proteomes" id="UP000799767">
    <property type="component" value="Unassembled WGS sequence"/>
</dbReference>
<evidence type="ECO:0000256" key="2">
    <source>
        <dbReference type="ARBA" id="ARBA00022857"/>
    </source>
</evidence>
<evidence type="ECO:0000313" key="5">
    <source>
        <dbReference type="EMBL" id="KAF2481683.1"/>
    </source>
</evidence>
<dbReference type="PRINTS" id="PR00081">
    <property type="entry name" value="GDHRDH"/>
</dbReference>
<dbReference type="PANTHER" id="PTHR43963">
    <property type="entry name" value="CARBONYL REDUCTASE 1-RELATED"/>
    <property type="match status" value="1"/>
</dbReference>
<accession>A0A6A6PQG4</accession>
<dbReference type="Gene3D" id="3.40.50.720">
    <property type="entry name" value="NAD(P)-binding Rossmann-like Domain"/>
    <property type="match status" value="1"/>
</dbReference>
<dbReference type="PRINTS" id="PR00080">
    <property type="entry name" value="SDRFAMILY"/>
</dbReference>
<dbReference type="RefSeq" id="XP_033588253.1">
    <property type="nucleotide sequence ID" value="XM_033737315.1"/>
</dbReference>
<dbReference type="SUPFAM" id="SSF51735">
    <property type="entry name" value="NAD(P)-binding Rossmann-fold domains"/>
    <property type="match status" value="1"/>
</dbReference>
<dbReference type="AlphaFoldDB" id="A0A6A6PQG4"/>
<dbReference type="GeneID" id="54478317"/>
<organism evidence="5 6">
    <name type="scientific">Neohortaea acidophila</name>
    <dbReference type="NCBI Taxonomy" id="245834"/>
    <lineage>
        <taxon>Eukaryota</taxon>
        <taxon>Fungi</taxon>
        <taxon>Dikarya</taxon>
        <taxon>Ascomycota</taxon>
        <taxon>Pezizomycotina</taxon>
        <taxon>Dothideomycetes</taxon>
        <taxon>Dothideomycetidae</taxon>
        <taxon>Mycosphaerellales</taxon>
        <taxon>Teratosphaeriaceae</taxon>
        <taxon>Neohortaea</taxon>
    </lineage>
</organism>
<dbReference type="EMBL" id="MU001637">
    <property type="protein sequence ID" value="KAF2481683.1"/>
    <property type="molecule type" value="Genomic_DNA"/>
</dbReference>
<evidence type="ECO:0000313" key="6">
    <source>
        <dbReference type="Proteomes" id="UP000799767"/>
    </source>
</evidence>
<dbReference type="Pfam" id="PF00106">
    <property type="entry name" value="adh_short"/>
    <property type="match status" value="1"/>
</dbReference>
<dbReference type="GO" id="GO:0016491">
    <property type="term" value="F:oxidoreductase activity"/>
    <property type="evidence" value="ECO:0007669"/>
    <property type="project" value="UniProtKB-KW"/>
</dbReference>
<keyword evidence="2" id="KW-0521">NADP</keyword>
<evidence type="ECO:0000256" key="3">
    <source>
        <dbReference type="ARBA" id="ARBA00023002"/>
    </source>
</evidence>
<dbReference type="PANTHER" id="PTHR43963:SF6">
    <property type="entry name" value="CHAIN DEHYDROGENASE FAMILY PROTEIN, PUTATIVE (AFU_ORTHOLOGUE AFUA_3G15350)-RELATED"/>
    <property type="match status" value="1"/>
</dbReference>